<dbReference type="RefSeq" id="WP_035249038.1">
    <property type="nucleotide sequence ID" value="NZ_AQQY01000002.1"/>
</dbReference>
<accession>A0A058ZN87</accession>
<dbReference type="EMBL" id="AQQY01000002">
    <property type="protein sequence ID" value="KCV83028.1"/>
    <property type="molecule type" value="Genomic_DNA"/>
</dbReference>
<dbReference type="AlphaFoldDB" id="A0A058ZN87"/>
<dbReference type="OrthoDB" id="56224at2"/>
<gene>
    <name evidence="1" type="ORF">ATO10_05442</name>
</gene>
<dbReference type="Proteomes" id="UP000024836">
    <property type="component" value="Unassembled WGS sequence"/>
</dbReference>
<dbReference type="PATRIC" id="fig|1461693.3.peg.1110"/>
<name>A0A058ZN87_9RHOB</name>
<dbReference type="eggNOG" id="COG2310">
    <property type="taxonomic scope" value="Bacteria"/>
</dbReference>
<reference evidence="1 2" key="1">
    <citation type="submission" date="2013-04" db="EMBL/GenBank/DDBJ databases">
        <title>Shimia sp. 22II-S11-Z10 Genome Sequencing.</title>
        <authorList>
            <person name="Lai Q."/>
            <person name="Li G."/>
            <person name="Shao Z."/>
        </authorList>
    </citation>
    <scope>NUCLEOTIDE SEQUENCE [LARGE SCALE GENOMIC DNA]</scope>
    <source>
        <strain evidence="2">22II-S11-Z10</strain>
    </source>
</reference>
<evidence type="ECO:0000313" key="2">
    <source>
        <dbReference type="Proteomes" id="UP000024836"/>
    </source>
</evidence>
<dbReference type="STRING" id="1461693.ATO10_05442"/>
<evidence type="ECO:0008006" key="3">
    <source>
        <dbReference type="Google" id="ProtNLM"/>
    </source>
</evidence>
<organism evidence="1 2">
    <name type="scientific">Actibacterium atlanticum</name>
    <dbReference type="NCBI Taxonomy" id="1461693"/>
    <lineage>
        <taxon>Bacteria</taxon>
        <taxon>Pseudomonadati</taxon>
        <taxon>Pseudomonadota</taxon>
        <taxon>Alphaproteobacteria</taxon>
        <taxon>Rhodobacterales</taxon>
        <taxon>Roseobacteraceae</taxon>
        <taxon>Actibacterium</taxon>
    </lineage>
</organism>
<sequence length="443" mass="49958">MARPDYLSQGEVARLFPVLATTSKEGRTTSIVLACMTLVNEFGSELLSSIGQRVGKRSSVATYTEIVFKGEKVVAKDRPDGLIVIRTGAREWRAMVEAKVGNAHITAEQIDRYRLIAKEHSIDCIITISNQFATTPDHHPVEDVRKSRSKIPVYHWSWMFIRTAADLLLSNDEVKDSDQSVLLQELMRFLTHESAGIKGFDRMPPEWSELNRHISAGGKILAKSPEAGVVLDAWHQETKDLSLILSRETETAVHQKLSRKHLKDPAERLKDELQTLREAHQLGVNLDVPDAAAPLTVTADLNRRTLEVGMSLRAPEDRKSSKARLNWLLRQLRTENAGEVFIKFSWPGRSEDTVHSLIDLREEPELCERDKNDLQVVSFHVYMARRLGAKFTQQTNFVSELETLVPEFYREIGQNLSAWRKPAPKIRDAVSEVGEGQDAGPQA</sequence>
<evidence type="ECO:0000313" key="1">
    <source>
        <dbReference type="EMBL" id="KCV83028.1"/>
    </source>
</evidence>
<proteinExistence type="predicted"/>
<comment type="caution">
    <text evidence="1">The sequence shown here is derived from an EMBL/GenBank/DDBJ whole genome shotgun (WGS) entry which is preliminary data.</text>
</comment>
<keyword evidence="2" id="KW-1185">Reference proteome</keyword>
<protein>
    <recommendedName>
        <fullName evidence="3">Stress response protein</fullName>
    </recommendedName>
</protein>